<sequence length="89" mass="10115">MFLSLVVGLLIAGATAKPELTPQNNGNKILFYGPNPPEWRKWASVAYFKDKLYYLGGLDPETYEDMNRVDMDNGKQDLPFLLHLLALKQ</sequence>
<evidence type="ECO:0000256" key="1">
    <source>
        <dbReference type="SAM" id="SignalP"/>
    </source>
</evidence>
<dbReference type="EMBL" id="LIAE01010721">
    <property type="protein sequence ID" value="PAV56087.1"/>
    <property type="molecule type" value="Genomic_DNA"/>
</dbReference>
<keyword evidence="3" id="KW-1185">Reference proteome</keyword>
<dbReference type="Proteomes" id="UP000218231">
    <property type="component" value="Unassembled WGS sequence"/>
</dbReference>
<feature type="signal peptide" evidence="1">
    <location>
        <begin position="1"/>
        <end position="16"/>
    </location>
</feature>
<protein>
    <submittedName>
        <fullName evidence="2">Uncharacterized protein</fullName>
    </submittedName>
</protein>
<proteinExistence type="predicted"/>
<evidence type="ECO:0000313" key="2">
    <source>
        <dbReference type="EMBL" id="PAV56087.1"/>
    </source>
</evidence>
<accession>A0A2A2J363</accession>
<dbReference type="OrthoDB" id="45365at2759"/>
<name>A0A2A2J363_9BILA</name>
<comment type="caution">
    <text evidence="2">The sequence shown here is derived from an EMBL/GenBank/DDBJ whole genome shotgun (WGS) entry which is preliminary data.</text>
</comment>
<gene>
    <name evidence="2" type="ORF">WR25_17582</name>
</gene>
<reference evidence="2 3" key="1">
    <citation type="journal article" date="2017" name="Curr. Biol.">
        <title>Genome architecture and evolution of a unichromosomal asexual nematode.</title>
        <authorList>
            <person name="Fradin H."/>
            <person name="Zegar C."/>
            <person name="Gutwein M."/>
            <person name="Lucas J."/>
            <person name="Kovtun M."/>
            <person name="Corcoran D."/>
            <person name="Baugh L.R."/>
            <person name="Kiontke K."/>
            <person name="Gunsalus K."/>
            <person name="Fitch D.H."/>
            <person name="Piano F."/>
        </authorList>
    </citation>
    <scope>NUCLEOTIDE SEQUENCE [LARGE SCALE GENOMIC DNA]</scope>
    <source>
        <strain evidence="2">PF1309</strain>
    </source>
</reference>
<keyword evidence="1" id="KW-0732">Signal</keyword>
<evidence type="ECO:0000313" key="3">
    <source>
        <dbReference type="Proteomes" id="UP000218231"/>
    </source>
</evidence>
<organism evidence="2 3">
    <name type="scientific">Diploscapter pachys</name>
    <dbReference type="NCBI Taxonomy" id="2018661"/>
    <lineage>
        <taxon>Eukaryota</taxon>
        <taxon>Metazoa</taxon>
        <taxon>Ecdysozoa</taxon>
        <taxon>Nematoda</taxon>
        <taxon>Chromadorea</taxon>
        <taxon>Rhabditida</taxon>
        <taxon>Rhabditina</taxon>
        <taxon>Rhabditomorpha</taxon>
        <taxon>Rhabditoidea</taxon>
        <taxon>Rhabditidae</taxon>
        <taxon>Diploscapter</taxon>
    </lineage>
</organism>
<feature type="chain" id="PRO_5012923279" evidence="1">
    <location>
        <begin position="17"/>
        <end position="89"/>
    </location>
</feature>
<dbReference type="AlphaFoldDB" id="A0A2A2J363"/>